<name>X1UQZ8_9ZZZZ</name>
<reference evidence="1" key="1">
    <citation type="journal article" date="2014" name="Front. Microbiol.">
        <title>High frequency of phylogenetically diverse reductive dehalogenase-homologous genes in deep subseafloor sedimentary metagenomes.</title>
        <authorList>
            <person name="Kawai M."/>
            <person name="Futagami T."/>
            <person name="Toyoda A."/>
            <person name="Takaki Y."/>
            <person name="Nishi S."/>
            <person name="Hori S."/>
            <person name="Arai W."/>
            <person name="Tsubouchi T."/>
            <person name="Morono Y."/>
            <person name="Uchiyama I."/>
            <person name="Ito T."/>
            <person name="Fujiyama A."/>
            <person name="Inagaki F."/>
            <person name="Takami H."/>
        </authorList>
    </citation>
    <scope>NUCLEOTIDE SEQUENCE</scope>
    <source>
        <strain evidence="1">Expedition CK06-06</strain>
    </source>
</reference>
<comment type="caution">
    <text evidence="1">The sequence shown here is derived from an EMBL/GenBank/DDBJ whole genome shotgun (WGS) entry which is preliminary data.</text>
</comment>
<proteinExistence type="predicted"/>
<evidence type="ECO:0000313" key="1">
    <source>
        <dbReference type="EMBL" id="GAI94784.1"/>
    </source>
</evidence>
<gene>
    <name evidence="1" type="ORF">S12H4_31045</name>
</gene>
<accession>X1UQZ8</accession>
<dbReference type="AlphaFoldDB" id="X1UQZ8"/>
<dbReference type="EMBL" id="BARW01018083">
    <property type="protein sequence ID" value="GAI94784.1"/>
    <property type="molecule type" value="Genomic_DNA"/>
</dbReference>
<sequence>MIMLQWRSAWFEGTATQDAGASIFYHLGCFCELVFILNSTRTCHDYDTLAPNLNPINGNQAVRHLEFP</sequence>
<protein>
    <submittedName>
        <fullName evidence="1">Uncharacterized protein</fullName>
    </submittedName>
</protein>
<organism evidence="1">
    <name type="scientific">marine sediment metagenome</name>
    <dbReference type="NCBI Taxonomy" id="412755"/>
    <lineage>
        <taxon>unclassified sequences</taxon>
        <taxon>metagenomes</taxon>
        <taxon>ecological metagenomes</taxon>
    </lineage>
</organism>